<keyword evidence="2" id="KW-0812">Transmembrane</keyword>
<sequence length="400" mass="45630">MAEVALKSIKCAKVGKKQSTCCYLVLSETGLPRLDFTYRDGNGDQLTLQCENITAIDLRVEAKFGSIEAMKGTLLVECSVLQTRSPTIETTSNNNSARPSSEKSSKSCLVQGTFHVNETGAVRDLLRKLRSNHLSSKLDKTVSQPNNPQISPKHYKEGLPSWVQFIPHYIYSKRTRQCIQLAIYIYLVFSIMWALWQLYRYVDVIREFVRPLIDLFQYQYQLLDYVIQFLNTLFEEYTIQWLCFIKPLCTVTAVMSAPLLQILGQLGLVLRMVIQIVTSSCALLWPLVRPVLNVGYQLAYFLFTVIRALKNTLVQLWLPFSDISVPTIIGTYFKAGKNMLWALWHGLGQAQLDPIKAQLVIVRTTVIHSGKAVGLGMMRLGRKIYKFVWLRRSAQAEKEE</sequence>
<evidence type="ECO:0000256" key="1">
    <source>
        <dbReference type="SAM" id="MobiDB-lite"/>
    </source>
</evidence>
<evidence type="ECO:0000313" key="4">
    <source>
        <dbReference type="Proteomes" id="UP001152795"/>
    </source>
</evidence>
<accession>A0A7D9LL83</accession>
<dbReference type="EMBL" id="CACRXK020021180">
    <property type="protein sequence ID" value="CAB4035584.1"/>
    <property type="molecule type" value="Genomic_DNA"/>
</dbReference>
<comment type="caution">
    <text evidence="3">The sequence shown here is derived from an EMBL/GenBank/DDBJ whole genome shotgun (WGS) entry which is preliminary data.</text>
</comment>
<feature type="region of interest" description="Disordered" evidence="1">
    <location>
        <begin position="87"/>
        <end position="106"/>
    </location>
</feature>
<proteinExistence type="predicted"/>
<gene>
    <name evidence="3" type="ORF">PACLA_8A011824</name>
</gene>
<keyword evidence="4" id="KW-1185">Reference proteome</keyword>
<keyword evidence="2" id="KW-1133">Transmembrane helix</keyword>
<evidence type="ECO:0000256" key="2">
    <source>
        <dbReference type="SAM" id="Phobius"/>
    </source>
</evidence>
<dbReference type="OrthoDB" id="5957709at2759"/>
<feature type="compositionally biased region" description="Polar residues" evidence="1">
    <location>
        <begin position="87"/>
        <end position="99"/>
    </location>
</feature>
<reference evidence="3" key="1">
    <citation type="submission" date="2020-04" db="EMBL/GenBank/DDBJ databases">
        <authorList>
            <person name="Alioto T."/>
            <person name="Alioto T."/>
            <person name="Gomez Garrido J."/>
        </authorList>
    </citation>
    <scope>NUCLEOTIDE SEQUENCE</scope>
    <source>
        <strain evidence="3">A484AB</strain>
    </source>
</reference>
<feature type="transmembrane region" description="Helical" evidence="2">
    <location>
        <begin position="181"/>
        <end position="199"/>
    </location>
</feature>
<dbReference type="Proteomes" id="UP001152795">
    <property type="component" value="Unassembled WGS sequence"/>
</dbReference>
<name>A0A7D9LL83_PARCT</name>
<keyword evidence="2" id="KW-0472">Membrane</keyword>
<dbReference type="AlphaFoldDB" id="A0A7D9LL83"/>
<organism evidence="3 4">
    <name type="scientific">Paramuricea clavata</name>
    <name type="common">Red gorgonian</name>
    <name type="synonym">Violescent sea-whip</name>
    <dbReference type="NCBI Taxonomy" id="317549"/>
    <lineage>
        <taxon>Eukaryota</taxon>
        <taxon>Metazoa</taxon>
        <taxon>Cnidaria</taxon>
        <taxon>Anthozoa</taxon>
        <taxon>Octocorallia</taxon>
        <taxon>Malacalcyonacea</taxon>
        <taxon>Plexauridae</taxon>
        <taxon>Paramuricea</taxon>
    </lineage>
</organism>
<protein>
    <submittedName>
        <fullName evidence="3">Uncharacterized protein</fullName>
    </submittedName>
</protein>
<evidence type="ECO:0000313" key="3">
    <source>
        <dbReference type="EMBL" id="CAB4035584.1"/>
    </source>
</evidence>